<dbReference type="PANTHER" id="PTHR43316">
    <property type="entry name" value="HYDROLASE, HALOACID DELAHOGENASE-RELATED"/>
    <property type="match status" value="1"/>
</dbReference>
<comment type="caution">
    <text evidence="2">The sequence shown here is derived from an EMBL/GenBank/DDBJ whole genome shotgun (WGS) entry which is preliminary data.</text>
</comment>
<name>A0A9D1JFX7_9FIRM</name>
<dbReference type="InterPro" id="IPR051540">
    <property type="entry name" value="S-2-haloacid_dehalogenase"/>
</dbReference>
<dbReference type="Pfam" id="PF00702">
    <property type="entry name" value="Hydrolase"/>
    <property type="match status" value="1"/>
</dbReference>
<protein>
    <submittedName>
        <fullName evidence="2">HAD family hydrolase</fullName>
    </submittedName>
</protein>
<dbReference type="InterPro" id="IPR023198">
    <property type="entry name" value="PGP-like_dom2"/>
</dbReference>
<dbReference type="EMBL" id="DVHU01000063">
    <property type="protein sequence ID" value="HIR93205.1"/>
    <property type="molecule type" value="Genomic_DNA"/>
</dbReference>
<dbReference type="SFLD" id="SFLDG01129">
    <property type="entry name" value="C1.5:_HAD__Beta-PGM__Phosphata"/>
    <property type="match status" value="1"/>
</dbReference>
<dbReference type="Proteomes" id="UP000886841">
    <property type="component" value="Unassembled WGS sequence"/>
</dbReference>
<proteinExistence type="predicted"/>
<dbReference type="NCBIfam" id="TIGR01549">
    <property type="entry name" value="HAD-SF-IA-v1"/>
    <property type="match status" value="1"/>
</dbReference>
<dbReference type="Gene3D" id="1.10.150.240">
    <property type="entry name" value="Putative phosphatase, domain 2"/>
    <property type="match status" value="1"/>
</dbReference>
<dbReference type="InterPro" id="IPR023214">
    <property type="entry name" value="HAD_sf"/>
</dbReference>
<sequence length="220" mass="24868">MIKAVFMDYTGTTLQEGGPDMQKLVKRICQNSSLKDPKKAVELWWRLLKDYEEKSYGDNYMDENQVVDCILKDLQEQIGLEDNLEELHQLVTDFWVYAPAFPDTEEFLKKCPLPVYIISNNGAAYVERGLKDKGFTCAGIISGDMVRAYKPHRELFDRALQVSGCRADQVIHVGDSYASDVQGARAAGIRPVLVDRSGQKRYPDVETVSSLTELLPILEV</sequence>
<dbReference type="AlphaFoldDB" id="A0A9D1JFX7"/>
<dbReference type="InterPro" id="IPR006439">
    <property type="entry name" value="HAD-SF_hydro_IA"/>
</dbReference>
<keyword evidence="1 2" id="KW-0378">Hydrolase</keyword>
<dbReference type="GO" id="GO:0016787">
    <property type="term" value="F:hydrolase activity"/>
    <property type="evidence" value="ECO:0007669"/>
    <property type="project" value="UniProtKB-KW"/>
</dbReference>
<evidence type="ECO:0000313" key="3">
    <source>
        <dbReference type="Proteomes" id="UP000886841"/>
    </source>
</evidence>
<dbReference type="Gene3D" id="3.40.50.1000">
    <property type="entry name" value="HAD superfamily/HAD-like"/>
    <property type="match status" value="1"/>
</dbReference>
<evidence type="ECO:0000313" key="2">
    <source>
        <dbReference type="EMBL" id="HIR93205.1"/>
    </source>
</evidence>
<dbReference type="SUPFAM" id="SSF56784">
    <property type="entry name" value="HAD-like"/>
    <property type="match status" value="1"/>
</dbReference>
<dbReference type="InterPro" id="IPR036412">
    <property type="entry name" value="HAD-like_sf"/>
</dbReference>
<reference evidence="2" key="1">
    <citation type="submission" date="2020-10" db="EMBL/GenBank/DDBJ databases">
        <authorList>
            <person name="Gilroy R."/>
        </authorList>
    </citation>
    <scope>NUCLEOTIDE SEQUENCE</scope>
    <source>
        <strain evidence="2">ChiSxjej1B13-7041</strain>
    </source>
</reference>
<evidence type="ECO:0000256" key="1">
    <source>
        <dbReference type="ARBA" id="ARBA00022801"/>
    </source>
</evidence>
<reference evidence="2" key="2">
    <citation type="journal article" date="2021" name="PeerJ">
        <title>Extensive microbial diversity within the chicken gut microbiome revealed by metagenomics and culture.</title>
        <authorList>
            <person name="Gilroy R."/>
            <person name="Ravi A."/>
            <person name="Getino M."/>
            <person name="Pursley I."/>
            <person name="Horton D.L."/>
            <person name="Alikhan N.F."/>
            <person name="Baker D."/>
            <person name="Gharbi K."/>
            <person name="Hall N."/>
            <person name="Watson M."/>
            <person name="Adriaenssens E.M."/>
            <person name="Foster-Nyarko E."/>
            <person name="Jarju S."/>
            <person name="Secka A."/>
            <person name="Antonio M."/>
            <person name="Oren A."/>
            <person name="Chaudhuri R.R."/>
            <person name="La Ragione R."/>
            <person name="Hildebrand F."/>
            <person name="Pallen M.J."/>
        </authorList>
    </citation>
    <scope>NUCLEOTIDE SEQUENCE</scope>
    <source>
        <strain evidence="2">ChiSxjej1B13-7041</strain>
    </source>
</reference>
<dbReference type="SFLD" id="SFLDS00003">
    <property type="entry name" value="Haloacid_Dehalogenase"/>
    <property type="match status" value="1"/>
</dbReference>
<gene>
    <name evidence="2" type="ORF">IAB98_07295</name>
</gene>
<organism evidence="2 3">
    <name type="scientific">Candidatus Egerieimonas intestinavium</name>
    <dbReference type="NCBI Taxonomy" id="2840777"/>
    <lineage>
        <taxon>Bacteria</taxon>
        <taxon>Bacillati</taxon>
        <taxon>Bacillota</taxon>
        <taxon>Clostridia</taxon>
        <taxon>Lachnospirales</taxon>
        <taxon>Lachnospiraceae</taxon>
        <taxon>Lachnospiraceae incertae sedis</taxon>
        <taxon>Candidatus Egerieimonas</taxon>
    </lineage>
</organism>
<dbReference type="PANTHER" id="PTHR43316:SF3">
    <property type="entry name" value="HALOACID DEHALOGENASE, TYPE II (AFU_ORTHOLOGUE AFUA_2G07750)-RELATED"/>
    <property type="match status" value="1"/>
</dbReference>
<accession>A0A9D1JFX7</accession>